<comment type="caution">
    <text evidence="1">The sequence shown here is derived from an EMBL/GenBank/DDBJ whole genome shotgun (WGS) entry which is preliminary data.</text>
</comment>
<reference evidence="1 2" key="1">
    <citation type="submission" date="2018-04" db="EMBL/GenBank/DDBJ databases">
        <title>The genome of golden apple snail Pomacea canaliculata provides insight into stress tolerance and invasive adaptation.</title>
        <authorList>
            <person name="Liu C."/>
            <person name="Liu B."/>
            <person name="Ren Y."/>
            <person name="Zhang Y."/>
            <person name="Wang H."/>
            <person name="Li S."/>
            <person name="Jiang F."/>
            <person name="Yin L."/>
            <person name="Zhang G."/>
            <person name="Qian W."/>
            <person name="Fan W."/>
        </authorList>
    </citation>
    <scope>NUCLEOTIDE SEQUENCE [LARGE SCALE GENOMIC DNA]</scope>
    <source>
        <strain evidence="1">SZHN2017</strain>
        <tissue evidence="1">Muscle</tissue>
    </source>
</reference>
<protein>
    <submittedName>
        <fullName evidence="1">Uncharacterized protein</fullName>
    </submittedName>
</protein>
<organism evidence="1 2">
    <name type="scientific">Pomacea canaliculata</name>
    <name type="common">Golden apple snail</name>
    <dbReference type="NCBI Taxonomy" id="400727"/>
    <lineage>
        <taxon>Eukaryota</taxon>
        <taxon>Metazoa</taxon>
        <taxon>Spiralia</taxon>
        <taxon>Lophotrochozoa</taxon>
        <taxon>Mollusca</taxon>
        <taxon>Gastropoda</taxon>
        <taxon>Caenogastropoda</taxon>
        <taxon>Architaenioglossa</taxon>
        <taxon>Ampullarioidea</taxon>
        <taxon>Ampullariidae</taxon>
        <taxon>Pomacea</taxon>
    </lineage>
</organism>
<proteinExistence type="predicted"/>
<dbReference type="Proteomes" id="UP000245119">
    <property type="component" value="Linkage Group LG9"/>
</dbReference>
<evidence type="ECO:0000313" key="2">
    <source>
        <dbReference type="Proteomes" id="UP000245119"/>
    </source>
</evidence>
<dbReference type="AlphaFoldDB" id="A0A2T7NUT5"/>
<keyword evidence="2" id="KW-1185">Reference proteome</keyword>
<name>A0A2T7NUT5_POMCA</name>
<accession>A0A2T7NUT5</accession>
<sequence>MREDRRKGQDQRSEIRLDDVLDLHDDGRSARAGCQAVGTCTALGRTVTYGEQLSACGGPARHLPGAASLASLAERRCQAGQGS</sequence>
<gene>
    <name evidence="1" type="ORF">C0Q70_15407</name>
</gene>
<dbReference type="EMBL" id="PZQS01000009">
    <property type="protein sequence ID" value="PVD24914.1"/>
    <property type="molecule type" value="Genomic_DNA"/>
</dbReference>
<evidence type="ECO:0000313" key="1">
    <source>
        <dbReference type="EMBL" id="PVD24914.1"/>
    </source>
</evidence>